<feature type="transmembrane region" description="Helical" evidence="11">
    <location>
        <begin position="143"/>
        <end position="161"/>
    </location>
</feature>
<dbReference type="GO" id="GO:0006605">
    <property type="term" value="P:protein targeting"/>
    <property type="evidence" value="ECO:0007669"/>
    <property type="project" value="UniProtKB-UniRule"/>
</dbReference>
<feature type="transmembrane region" description="Helical" evidence="11">
    <location>
        <begin position="379"/>
        <end position="401"/>
    </location>
</feature>
<dbReference type="Pfam" id="PF00344">
    <property type="entry name" value="SecY"/>
    <property type="match status" value="1"/>
</dbReference>
<keyword evidence="3 11" id="KW-0813">Transport</keyword>
<evidence type="ECO:0000256" key="10">
    <source>
        <dbReference type="ARBA" id="ARBA00055151"/>
    </source>
</evidence>
<evidence type="ECO:0000256" key="1">
    <source>
        <dbReference type="ARBA" id="ARBA00004141"/>
    </source>
</evidence>
<keyword evidence="14" id="KW-0934">Plastid</keyword>
<evidence type="ECO:0000256" key="6">
    <source>
        <dbReference type="ARBA" id="ARBA00022989"/>
    </source>
</evidence>
<dbReference type="PROSITE" id="PS00756">
    <property type="entry name" value="SECY_2"/>
    <property type="match status" value="1"/>
</dbReference>
<evidence type="ECO:0000256" key="12">
    <source>
        <dbReference type="RuleBase" id="RU003484"/>
    </source>
</evidence>
<organism evidence="14">
    <name type="scientific">Haptophyceae sp. NIES-3900</name>
    <dbReference type="NCBI Taxonomy" id="2748608"/>
    <lineage>
        <taxon>Eukaryota</taxon>
        <taxon>Haptista</taxon>
        <taxon>Haptophyta</taxon>
    </lineage>
</organism>
<dbReference type="InterPro" id="IPR026593">
    <property type="entry name" value="SecY"/>
</dbReference>
<comment type="similarity">
    <text evidence="2 11 13">Belongs to the SecY/SEC61-alpha family.</text>
</comment>
<feature type="transmembrane region" description="Helical" evidence="11">
    <location>
        <begin position="257"/>
        <end position="277"/>
    </location>
</feature>
<feature type="transmembrane region" description="Helical" evidence="11">
    <location>
        <begin position="12"/>
        <end position="34"/>
    </location>
</feature>
<keyword evidence="7 11" id="KW-0811">Translocation</keyword>
<comment type="function">
    <text evidence="10 11">The central subunit of the protein translocation channel SecYE. Consists of two halves formed by TMs 1-5 and 6-10. These two domains form a lateral gate at the front which open onto the bilayer between TMs 2 and 7, and are clamped together by SecE at the back. The channel is closed by both a pore ring composed of hydrophobic SecY resides and a short helix (helix 2A) on the extracellular side of the membrane which forms a plug.</text>
</comment>
<feature type="transmembrane region" description="Helical" evidence="11">
    <location>
        <begin position="201"/>
        <end position="222"/>
    </location>
</feature>
<evidence type="ECO:0000256" key="5">
    <source>
        <dbReference type="ARBA" id="ARBA00022927"/>
    </source>
</evidence>
<comment type="subunit">
    <text evidence="11">Component of the plastid Sec protein translocase complex, which is composed of at least SecY and SecE.</text>
</comment>
<dbReference type="InterPro" id="IPR023201">
    <property type="entry name" value="SecY_dom_sf"/>
</dbReference>
<reference evidence="14" key="1">
    <citation type="submission" date="2020-06" db="EMBL/GenBank/DDBJ databases">
        <title>Organellar genomes of a novel haptophyte.</title>
        <authorList>
            <person name="Kamikawa R."/>
            <person name="Miyashita H."/>
        </authorList>
    </citation>
    <scope>NUCLEOTIDE SEQUENCE</scope>
    <source>
        <strain evidence="14">NIES-3900</strain>
    </source>
</reference>
<evidence type="ECO:0000256" key="7">
    <source>
        <dbReference type="ARBA" id="ARBA00023010"/>
    </source>
</evidence>
<feature type="transmembrane region" description="Helical" evidence="11">
    <location>
        <begin position="54"/>
        <end position="77"/>
    </location>
</feature>
<proteinExistence type="inferred from homology"/>
<name>A0A7R7AJN9_9EUKA</name>
<dbReference type="SUPFAM" id="SSF103491">
    <property type="entry name" value="Preprotein translocase SecY subunit"/>
    <property type="match status" value="1"/>
</dbReference>
<feature type="transmembrane region" description="Helical" evidence="11">
    <location>
        <begin position="168"/>
        <end position="189"/>
    </location>
</feature>
<evidence type="ECO:0000256" key="8">
    <source>
        <dbReference type="ARBA" id="ARBA00023136"/>
    </source>
</evidence>
<evidence type="ECO:0000256" key="9">
    <source>
        <dbReference type="ARBA" id="ARBA00039733"/>
    </source>
</evidence>
<comment type="subcellular location">
    <subcellularLocation>
        <location evidence="1 12">Membrane</location>
        <topology evidence="1 12">Multi-pass membrane protein</topology>
    </subcellularLocation>
    <subcellularLocation>
        <location evidence="11">Plastid</location>
        <location evidence="11">Chloroplast thylakoid membrane</location>
        <topology evidence="11">Multi-pass membrane protein</topology>
    </subcellularLocation>
</comment>
<keyword evidence="11" id="KW-0793">Thylakoid</keyword>
<gene>
    <name evidence="11 14" type="primary">secY</name>
</gene>
<accession>A0A7R7AJN9</accession>
<protein>
    <recommendedName>
        <fullName evidence="9 11">Protein translocase subunit SecY</fullName>
    </recommendedName>
</protein>
<dbReference type="PROSITE" id="PS00755">
    <property type="entry name" value="SECY_1"/>
    <property type="match status" value="1"/>
</dbReference>
<dbReference type="GO" id="GO:0065002">
    <property type="term" value="P:intracellular protein transmembrane transport"/>
    <property type="evidence" value="ECO:0007669"/>
    <property type="project" value="UniProtKB-UniRule"/>
</dbReference>
<evidence type="ECO:0000256" key="13">
    <source>
        <dbReference type="RuleBase" id="RU004349"/>
    </source>
</evidence>
<dbReference type="NCBIfam" id="TIGR00967">
    <property type="entry name" value="3a0501s007"/>
    <property type="match status" value="1"/>
</dbReference>
<keyword evidence="5 11" id="KW-0653">Protein transport</keyword>
<keyword evidence="14" id="KW-0150">Chloroplast</keyword>
<evidence type="ECO:0000256" key="11">
    <source>
        <dbReference type="HAMAP-Rule" id="MF_01465"/>
    </source>
</evidence>
<dbReference type="Gene3D" id="1.10.3370.10">
    <property type="entry name" value="SecY subunit domain"/>
    <property type="match status" value="1"/>
</dbReference>
<feature type="transmembrane region" description="Helical" evidence="11">
    <location>
        <begin position="297"/>
        <end position="319"/>
    </location>
</feature>
<dbReference type="FunFam" id="1.10.3370.10:FF:000001">
    <property type="entry name" value="Preprotein translocase subunit SecY"/>
    <property type="match status" value="1"/>
</dbReference>
<geneLocation type="chloroplast" evidence="14"/>
<dbReference type="InterPro" id="IPR030659">
    <property type="entry name" value="SecY_CS"/>
</dbReference>
<keyword evidence="8 11" id="KW-0472">Membrane</keyword>
<evidence type="ECO:0000256" key="3">
    <source>
        <dbReference type="ARBA" id="ARBA00022448"/>
    </source>
</evidence>
<dbReference type="PRINTS" id="PR00303">
    <property type="entry name" value="SECYTRNLCASE"/>
</dbReference>
<dbReference type="PIRSF" id="PIRSF004557">
    <property type="entry name" value="SecY"/>
    <property type="match status" value="1"/>
</dbReference>
<dbReference type="InterPro" id="IPR002208">
    <property type="entry name" value="SecY/SEC61-alpha"/>
</dbReference>
<dbReference type="HAMAP" id="MF_01465">
    <property type="entry name" value="SecY"/>
    <property type="match status" value="1"/>
</dbReference>
<feature type="transmembrane region" description="Helical" evidence="11">
    <location>
        <begin position="355"/>
        <end position="373"/>
    </location>
</feature>
<dbReference type="PANTHER" id="PTHR10906">
    <property type="entry name" value="SECY/SEC61-ALPHA FAMILY MEMBER"/>
    <property type="match status" value="1"/>
</dbReference>
<evidence type="ECO:0000256" key="2">
    <source>
        <dbReference type="ARBA" id="ARBA00005751"/>
    </source>
</evidence>
<dbReference type="AlphaFoldDB" id="A0A7R7AJN9"/>
<keyword evidence="6 11" id="KW-1133">Transmembrane helix</keyword>
<feature type="transmembrane region" description="Helical" evidence="11">
    <location>
        <begin position="114"/>
        <end position="131"/>
    </location>
</feature>
<evidence type="ECO:0000313" key="14">
    <source>
        <dbReference type="EMBL" id="BCG67736.1"/>
    </source>
</evidence>
<dbReference type="EMBL" id="LC564893">
    <property type="protein sequence ID" value="BCG67736.1"/>
    <property type="molecule type" value="Genomic_DNA"/>
</dbReference>
<keyword evidence="4 11" id="KW-0812">Transmembrane</keyword>
<evidence type="ECO:0000256" key="4">
    <source>
        <dbReference type="ARBA" id="ARBA00022692"/>
    </source>
</evidence>
<dbReference type="GO" id="GO:0009535">
    <property type="term" value="C:chloroplast thylakoid membrane"/>
    <property type="evidence" value="ECO:0007669"/>
    <property type="project" value="UniProtKB-SubCell"/>
</dbReference>
<sequence length="417" mass="46319">MTSSKFNPSDSLKTRALITLSLLFFTRLGVYIPVPGIDNGAFLQNIDGNATLRFLNVFSGGAISNLGIFAIGIVPYINASIVMQLLTTIVPNFERLQKEEGEIGRRKITQYTRYLTFAGAFTQSFFASNYIRPYVFNWNTGVLLDITLTLTAGSLILMWIAELITEEGIGNGTSLLICLNITSGFPKIAQEATTLVQTTDSIFKVLLVFGSFVLVLLSVVIIQSGTRRISLVSARQLMYQEDKSRNFLPFRVNQSGIMPIIFASTFLIIPTQASQYVSNEQIKNFLLLFSPTSPNQGLYLSIYFSAIFIFNTFYTSIILNPSDVSKNLKKMASTIKNVRPGQETEKFLQMTIENLTILGSIFLITISIIPTVVQNLTKVSLLNSIASTSLIILVGTSIEVIKQIRTFEISKSYKEML</sequence>